<dbReference type="EMBL" id="CP078145">
    <property type="protein sequence ID" value="QXN88795.1"/>
    <property type="molecule type" value="Genomic_DNA"/>
</dbReference>
<protein>
    <recommendedName>
        <fullName evidence="4">HEAT repeat domain-containing protein</fullName>
    </recommendedName>
</protein>
<gene>
    <name evidence="2" type="ORF">KV110_24790</name>
</gene>
<accession>A0ABX8RGS6</accession>
<feature type="region of interest" description="Disordered" evidence="1">
    <location>
        <begin position="499"/>
        <end position="520"/>
    </location>
</feature>
<keyword evidence="3" id="KW-1185">Reference proteome</keyword>
<evidence type="ECO:0000256" key="1">
    <source>
        <dbReference type="SAM" id="MobiDB-lite"/>
    </source>
</evidence>
<proteinExistence type="predicted"/>
<sequence length="576" mass="65170">MKKVDSDRLRALLAEHSVTQEWWRFRGAAGEELLDDVRMRATDADPRIRRQTWDALDLLVDDSNRDPFYGLLIDGLTSEQFRTLLTDTDPAVRTRVCWVDTRNALYRVPRVTMALELLADGRFDYAWPECIEVLRRPIEFKLLVGALVDAPSEGLGERLLVTLGLPAATRMPEFSPQQSSAPIGCTFWKWCGEVVAAHRCKHLPVLLALLGSSFEMVRYQAMRELEEFGTGIIDSLRLVRRDSAARRVALVMLAEFGWNHIPAEDLVMLRRLIRMKQRGEAPESLSMGILGGAWFALPTTDQAAVLDALDLTDPVPATMRMGFALWQGIKPERMPTDMWTSRKGDFWTENSQLYGHSLCPEVFVTPVLDGWTLVFCRNEALGGITPGSTSAQSRYELYQRMEQLSQRFGTAHWYEQFTIDDYADTTWSQWCIAQDGEIRMHCVSSDDVYVYRCEEHDSMDSLPELNAWMEANDREREPRPAHEDHDRAAAYAAMLHQRNGDDRLPPENQEPDPAELDGHFPAADSAQDLVFGAYAAAQRMSINLESLGPHTTVEGAGVLAIPHSLRHLLRRGALPI</sequence>
<reference evidence="2 3" key="1">
    <citation type="submission" date="2021-07" db="EMBL/GenBank/DDBJ databases">
        <title>Whole Genome Sequence of Nocardia Iowensis.</title>
        <authorList>
            <person name="Lamm A."/>
            <person name="Collins-Fairclough A.M."/>
            <person name="Bunk B."/>
            <person name="Sproer C."/>
        </authorList>
    </citation>
    <scope>NUCLEOTIDE SEQUENCE [LARGE SCALE GENOMIC DNA]</scope>
    <source>
        <strain evidence="2 3">NRRL 5646</strain>
    </source>
</reference>
<dbReference type="Proteomes" id="UP000694257">
    <property type="component" value="Chromosome"/>
</dbReference>
<name>A0ABX8RGS6_NOCIO</name>
<evidence type="ECO:0000313" key="3">
    <source>
        <dbReference type="Proteomes" id="UP000694257"/>
    </source>
</evidence>
<evidence type="ECO:0008006" key="4">
    <source>
        <dbReference type="Google" id="ProtNLM"/>
    </source>
</evidence>
<evidence type="ECO:0000313" key="2">
    <source>
        <dbReference type="EMBL" id="QXN88795.1"/>
    </source>
</evidence>
<organism evidence="2 3">
    <name type="scientific">Nocardia iowensis</name>
    <dbReference type="NCBI Taxonomy" id="204891"/>
    <lineage>
        <taxon>Bacteria</taxon>
        <taxon>Bacillati</taxon>
        <taxon>Actinomycetota</taxon>
        <taxon>Actinomycetes</taxon>
        <taxon>Mycobacteriales</taxon>
        <taxon>Nocardiaceae</taxon>
        <taxon>Nocardia</taxon>
    </lineage>
</organism>
<dbReference type="RefSeq" id="WP_218469678.1">
    <property type="nucleotide sequence ID" value="NZ_BAABJN010000011.1"/>
</dbReference>